<keyword evidence="1" id="KW-1133">Transmembrane helix</keyword>
<dbReference type="RefSeq" id="WP_100905417.1">
    <property type="nucleotide sequence ID" value="NZ_CP017766.1"/>
</dbReference>
<evidence type="ECO:0000313" key="2">
    <source>
        <dbReference type="EMBL" id="AUB55437.1"/>
    </source>
</evidence>
<evidence type="ECO:0000256" key="1">
    <source>
        <dbReference type="SAM" id="Phobius"/>
    </source>
</evidence>
<feature type="transmembrane region" description="Helical" evidence="1">
    <location>
        <begin position="21"/>
        <end position="41"/>
    </location>
</feature>
<dbReference type="EMBL" id="CP017766">
    <property type="protein sequence ID" value="AUB55437.1"/>
    <property type="molecule type" value="Genomic_DNA"/>
</dbReference>
<proteinExistence type="predicted"/>
<organism evidence="2 3">
    <name type="scientific">Methanobacterium subterraneum</name>
    <dbReference type="NCBI Taxonomy" id="59277"/>
    <lineage>
        <taxon>Archaea</taxon>
        <taxon>Methanobacteriati</taxon>
        <taxon>Methanobacteriota</taxon>
        <taxon>Methanomada group</taxon>
        <taxon>Methanobacteria</taxon>
        <taxon>Methanobacteriales</taxon>
        <taxon>Methanobacteriaceae</taxon>
        <taxon>Methanobacterium</taxon>
    </lineage>
</organism>
<protein>
    <recommendedName>
        <fullName evidence="4">Bacitracin ABC transporter permease</fullName>
    </recommendedName>
</protein>
<sequence length="261" mass="28658">MKGLYSSVWAETLKMRKSKMFILTLIVFSGIAITMGLMILVTRNPELAGNSAMVSAKASMFKDDWSSYFGLLTMIVLTLGTIGFGTIAGWIFGREYSDRVVQDLLALPVHRFTIVLSKFITFVAWSILLSLILFIIGVFTGLAVNIAHWSVGLAYHYFIIFMVTSFFTMLLCTPTALVASYARGYIAPIAFTIGTLIVTQIMFVGIPNITAYFPWAIPALYSGVSGAGGATPDLVSFIILFSTILLGFIGTVAWWRFADQT</sequence>
<evidence type="ECO:0008006" key="4">
    <source>
        <dbReference type="Google" id="ProtNLM"/>
    </source>
</evidence>
<evidence type="ECO:0000313" key="3">
    <source>
        <dbReference type="Proteomes" id="UP000232806"/>
    </source>
</evidence>
<feature type="transmembrane region" description="Helical" evidence="1">
    <location>
        <begin position="154"/>
        <end position="177"/>
    </location>
</feature>
<dbReference type="Pfam" id="PF12730">
    <property type="entry name" value="ABC2_membrane_4"/>
    <property type="match status" value="1"/>
</dbReference>
<feature type="transmembrane region" description="Helical" evidence="1">
    <location>
        <begin position="119"/>
        <end position="142"/>
    </location>
</feature>
<accession>A0A2H4VBF5</accession>
<feature type="transmembrane region" description="Helical" evidence="1">
    <location>
        <begin position="234"/>
        <end position="255"/>
    </location>
</feature>
<feature type="transmembrane region" description="Helical" evidence="1">
    <location>
        <begin position="68"/>
        <end position="92"/>
    </location>
</feature>
<dbReference type="Proteomes" id="UP000232806">
    <property type="component" value="Chromosome"/>
</dbReference>
<dbReference type="PANTHER" id="PTHR37305">
    <property type="entry name" value="INTEGRAL MEMBRANE PROTEIN-RELATED"/>
    <property type="match status" value="1"/>
</dbReference>
<keyword evidence="1" id="KW-0472">Membrane</keyword>
<name>A0A2H4VBF5_9EURY</name>
<feature type="transmembrane region" description="Helical" evidence="1">
    <location>
        <begin position="189"/>
        <end position="214"/>
    </location>
</feature>
<dbReference type="GeneID" id="35120934"/>
<keyword evidence="1" id="KW-0812">Transmembrane</keyword>
<gene>
    <name evidence="2" type="ORF">BK007_05015</name>
</gene>
<dbReference type="AlphaFoldDB" id="A0A2H4VBF5"/>
<reference evidence="2 3" key="1">
    <citation type="submission" date="2016-10" db="EMBL/GenBank/DDBJ databases">
        <title>Comparative genomics between deep and shallow subseafloor isolates.</title>
        <authorList>
            <person name="Ishii S."/>
            <person name="Miller J.R."/>
            <person name="Sutton G."/>
            <person name="Suzuki S."/>
            <person name="Methe B."/>
            <person name="Inagaki F."/>
            <person name="Imachi H."/>
        </authorList>
    </citation>
    <scope>NUCLEOTIDE SEQUENCE [LARGE SCALE GENOMIC DNA]</scope>
    <source>
        <strain evidence="2 3">MO-MB1</strain>
    </source>
</reference>
<dbReference type="PANTHER" id="PTHR37305:SF1">
    <property type="entry name" value="MEMBRANE PROTEIN"/>
    <property type="match status" value="1"/>
</dbReference>